<dbReference type="RefSeq" id="WP_269882079.1">
    <property type="nucleotide sequence ID" value="NZ_JAQAGZ010000008.1"/>
</dbReference>
<dbReference type="InterPro" id="IPR029058">
    <property type="entry name" value="AB_hydrolase_fold"/>
</dbReference>
<proteinExistence type="predicted"/>
<dbReference type="GO" id="GO:0016787">
    <property type="term" value="F:hydrolase activity"/>
    <property type="evidence" value="ECO:0007669"/>
    <property type="project" value="UniProtKB-KW"/>
</dbReference>
<evidence type="ECO:0000313" key="3">
    <source>
        <dbReference type="Proteomes" id="UP001527882"/>
    </source>
</evidence>
<evidence type="ECO:0000259" key="1">
    <source>
        <dbReference type="Pfam" id="PF12697"/>
    </source>
</evidence>
<gene>
    <name evidence="2" type="ORF">O9H85_14185</name>
</gene>
<reference evidence="2 3" key="1">
    <citation type="submission" date="2022-12" db="EMBL/GenBank/DDBJ databases">
        <title>Draft genome sequence of Paenibacillus sp. dW9.</title>
        <authorList>
            <person name="Choi E.-W."/>
            <person name="Kim D.-U."/>
        </authorList>
    </citation>
    <scope>NUCLEOTIDE SEQUENCE [LARGE SCALE GENOMIC DNA]</scope>
    <source>
        <strain evidence="3">dW9</strain>
    </source>
</reference>
<protein>
    <submittedName>
        <fullName evidence="2">Alpha/beta hydrolase</fullName>
    </submittedName>
</protein>
<evidence type="ECO:0000313" key="2">
    <source>
        <dbReference type="EMBL" id="MCZ8513562.1"/>
    </source>
</evidence>
<dbReference type="InterPro" id="IPR000073">
    <property type="entry name" value="AB_hydrolase_1"/>
</dbReference>
<keyword evidence="2" id="KW-0378">Hydrolase</keyword>
<dbReference type="Gene3D" id="3.40.50.1820">
    <property type="entry name" value="alpha/beta hydrolase"/>
    <property type="match status" value="1"/>
</dbReference>
<organism evidence="2 3">
    <name type="scientific">Paenibacillus gyeongsangnamensis</name>
    <dbReference type="NCBI Taxonomy" id="3388067"/>
    <lineage>
        <taxon>Bacteria</taxon>
        <taxon>Bacillati</taxon>
        <taxon>Bacillota</taxon>
        <taxon>Bacilli</taxon>
        <taxon>Bacillales</taxon>
        <taxon>Paenibacillaceae</taxon>
        <taxon>Paenibacillus</taxon>
    </lineage>
</organism>
<comment type="caution">
    <text evidence="2">The sequence shown here is derived from an EMBL/GenBank/DDBJ whole genome shotgun (WGS) entry which is preliminary data.</text>
</comment>
<dbReference type="PANTHER" id="PTHR43798">
    <property type="entry name" value="MONOACYLGLYCEROL LIPASE"/>
    <property type="match status" value="1"/>
</dbReference>
<dbReference type="Proteomes" id="UP001527882">
    <property type="component" value="Unassembled WGS sequence"/>
</dbReference>
<dbReference type="Pfam" id="PF12697">
    <property type="entry name" value="Abhydrolase_6"/>
    <property type="match status" value="1"/>
</dbReference>
<dbReference type="EMBL" id="JAQAGZ010000008">
    <property type="protein sequence ID" value="MCZ8513562.1"/>
    <property type="molecule type" value="Genomic_DNA"/>
</dbReference>
<dbReference type="SUPFAM" id="SSF53474">
    <property type="entry name" value="alpha/beta-Hydrolases"/>
    <property type="match status" value="1"/>
</dbReference>
<keyword evidence="3" id="KW-1185">Reference proteome</keyword>
<dbReference type="InterPro" id="IPR050266">
    <property type="entry name" value="AB_hydrolase_sf"/>
</dbReference>
<sequence length="257" mass="29192">MLGFKEHGKENSTTVLFVHGSCLSNWMWQPQIEQMRNYHCLVPDLPEHQGSFCEKPFTISNSAEQLAELIRKKAHDKYTHVVGLSLGGQVVIQLLSIAPELIQSAMVSGVLVKPALRAKLLPFVTMLCSPFQSNDYFLRTKLKQLGIPMMYFNEFKKDSLILYGNPLQRILKENAEFRIPTNISECPSRLLSLVGEKESRFMIQSCRDIGDAFPNSQACVVDGMKHHWSFHAPALFTKTVVSWIESKKLPKELRALN</sequence>
<name>A0ABT4Q9X6_9BACL</name>
<accession>A0ABT4Q9X6</accession>
<feature type="domain" description="AB hydrolase-1" evidence="1">
    <location>
        <begin position="15"/>
        <end position="234"/>
    </location>
</feature>